<dbReference type="EMBL" id="MBER01000176">
    <property type="protein sequence ID" value="OMC33819.1"/>
    <property type="molecule type" value="Genomic_DNA"/>
</dbReference>
<evidence type="ECO:0000313" key="1">
    <source>
        <dbReference type="EMBL" id="OMC33819.1"/>
    </source>
</evidence>
<protein>
    <submittedName>
        <fullName evidence="1">Uncharacterized protein</fullName>
    </submittedName>
</protein>
<proteinExistence type="predicted"/>
<organism evidence="1 2">
    <name type="scientific">Mycolicibacterium fortuitum</name>
    <name type="common">Mycobacterium fortuitum</name>
    <dbReference type="NCBI Taxonomy" id="1766"/>
    <lineage>
        <taxon>Bacteria</taxon>
        <taxon>Bacillati</taxon>
        <taxon>Actinomycetota</taxon>
        <taxon>Actinomycetes</taxon>
        <taxon>Mycobacteriales</taxon>
        <taxon>Mycobacteriaceae</taxon>
        <taxon>Mycolicibacterium</taxon>
    </lineage>
</organism>
<reference evidence="1 2" key="1">
    <citation type="submission" date="2016-07" db="EMBL/GenBank/DDBJ databases">
        <authorList>
            <person name="Sutton G."/>
            <person name="Brinkac L."/>
            <person name="Sanka R."/>
            <person name="Adams M."/>
            <person name="Lau E."/>
            <person name="Kumar A."/>
            <person name="Macaden R."/>
        </authorList>
    </citation>
    <scope>NUCLEOTIDE SEQUENCE [LARGE SCALE GENOMIC DNA]</scope>
    <source>
        <strain evidence="1 2">GA-0871</strain>
    </source>
</reference>
<dbReference type="AlphaFoldDB" id="A0ABD6QD18"/>
<evidence type="ECO:0000313" key="2">
    <source>
        <dbReference type="Proteomes" id="UP000187001"/>
    </source>
</evidence>
<name>A0ABD6QD18_MYCFO</name>
<sequence length="61" mass="6808">MPDGAPLAGMILLRSDVDCMAQQSLQRVPISAQDQRTFPRRCALIMLTIDYIAHQSHTSTH</sequence>
<gene>
    <name evidence="1" type="ORF">A5742_14350</name>
</gene>
<comment type="caution">
    <text evidence="1">The sequence shown here is derived from an EMBL/GenBank/DDBJ whole genome shotgun (WGS) entry which is preliminary data.</text>
</comment>
<accession>A0ABD6QD18</accession>
<dbReference type="Proteomes" id="UP000187001">
    <property type="component" value="Unassembled WGS sequence"/>
</dbReference>